<accession>A0A6G7YPE7</accession>
<sequence>MGPISFVMVVMACGQGDSCKPMMTMPAAYRSESACLADRADILGALSRPGDKLVAECRSERTNNGASAPVRSSGKARPLA</sequence>
<evidence type="ECO:0000256" key="1">
    <source>
        <dbReference type="SAM" id="MobiDB-lite"/>
    </source>
</evidence>
<dbReference type="RefSeq" id="WP_166411008.1">
    <property type="nucleotide sequence ID" value="NZ_CP049869.1"/>
</dbReference>
<name>A0A6G7YPE7_9SPHN</name>
<protein>
    <submittedName>
        <fullName evidence="2">Uncharacterized protein</fullName>
    </submittedName>
</protein>
<keyword evidence="3" id="KW-1185">Reference proteome</keyword>
<dbReference type="Proteomes" id="UP000503222">
    <property type="component" value="Chromosome"/>
</dbReference>
<dbReference type="EMBL" id="CP049869">
    <property type="protein sequence ID" value="QIK78615.1"/>
    <property type="molecule type" value="Genomic_DNA"/>
</dbReference>
<evidence type="ECO:0000313" key="2">
    <source>
        <dbReference type="EMBL" id="QIK78615.1"/>
    </source>
</evidence>
<organism evidence="2 3">
    <name type="scientific">Sphingomonas piscis</name>
    <dbReference type="NCBI Taxonomy" id="2714943"/>
    <lineage>
        <taxon>Bacteria</taxon>
        <taxon>Pseudomonadati</taxon>
        <taxon>Pseudomonadota</taxon>
        <taxon>Alphaproteobacteria</taxon>
        <taxon>Sphingomonadales</taxon>
        <taxon>Sphingomonadaceae</taxon>
        <taxon>Sphingomonas</taxon>
    </lineage>
</organism>
<evidence type="ECO:0000313" key="3">
    <source>
        <dbReference type="Proteomes" id="UP000503222"/>
    </source>
</evidence>
<gene>
    <name evidence="2" type="ORF">G7077_06615</name>
</gene>
<reference evidence="2 3" key="1">
    <citation type="submission" date="2020-03" db="EMBL/GenBank/DDBJ databases">
        <title>Sphingomonas sp. nov., isolated from fish.</title>
        <authorList>
            <person name="Hyun D.-W."/>
            <person name="Bae J.-W."/>
        </authorList>
    </citation>
    <scope>NUCLEOTIDE SEQUENCE [LARGE SCALE GENOMIC DNA]</scope>
    <source>
        <strain evidence="2 3">HDW15B</strain>
    </source>
</reference>
<feature type="region of interest" description="Disordered" evidence="1">
    <location>
        <begin position="59"/>
        <end position="80"/>
    </location>
</feature>
<dbReference type="AlphaFoldDB" id="A0A6G7YPE7"/>
<dbReference type="KEGG" id="spii:G7077_06615"/>
<proteinExistence type="predicted"/>